<gene>
    <name evidence="2" type="ORF">Tci_229312</name>
</gene>
<evidence type="ECO:0000313" key="2">
    <source>
        <dbReference type="EMBL" id="GEW57336.1"/>
    </source>
</evidence>
<dbReference type="EMBL" id="BKCJ010064167">
    <property type="protein sequence ID" value="GEW57336.1"/>
    <property type="molecule type" value="Genomic_DNA"/>
</dbReference>
<evidence type="ECO:0000256" key="1">
    <source>
        <dbReference type="SAM" id="MobiDB-lite"/>
    </source>
</evidence>
<accession>A0A699H385</accession>
<reference evidence="2" key="1">
    <citation type="journal article" date="2019" name="Sci. Rep.">
        <title>Draft genome of Tanacetum cinerariifolium, the natural source of mosquito coil.</title>
        <authorList>
            <person name="Yamashiro T."/>
            <person name="Shiraishi A."/>
            <person name="Satake H."/>
            <person name="Nakayama K."/>
        </authorList>
    </citation>
    <scope>NUCLEOTIDE SEQUENCE</scope>
</reference>
<proteinExistence type="predicted"/>
<comment type="caution">
    <text evidence="2">The sequence shown here is derived from an EMBL/GenBank/DDBJ whole genome shotgun (WGS) entry which is preliminary data.</text>
</comment>
<feature type="region of interest" description="Disordered" evidence="1">
    <location>
        <begin position="23"/>
        <end position="70"/>
    </location>
</feature>
<name>A0A699H385_TANCI</name>
<organism evidence="2">
    <name type="scientific">Tanacetum cinerariifolium</name>
    <name type="common">Dalmatian daisy</name>
    <name type="synonym">Chrysanthemum cinerariifolium</name>
    <dbReference type="NCBI Taxonomy" id="118510"/>
    <lineage>
        <taxon>Eukaryota</taxon>
        <taxon>Viridiplantae</taxon>
        <taxon>Streptophyta</taxon>
        <taxon>Embryophyta</taxon>
        <taxon>Tracheophyta</taxon>
        <taxon>Spermatophyta</taxon>
        <taxon>Magnoliopsida</taxon>
        <taxon>eudicotyledons</taxon>
        <taxon>Gunneridae</taxon>
        <taxon>Pentapetalae</taxon>
        <taxon>asterids</taxon>
        <taxon>campanulids</taxon>
        <taxon>Asterales</taxon>
        <taxon>Asteraceae</taxon>
        <taxon>Asteroideae</taxon>
        <taxon>Anthemideae</taxon>
        <taxon>Anthemidinae</taxon>
        <taxon>Tanacetum</taxon>
    </lineage>
</organism>
<protein>
    <submittedName>
        <fullName evidence="2">Uncharacterized protein</fullName>
    </submittedName>
</protein>
<sequence length="802" mass="93223">MHVVPPPMTRNYMPPKSDFAIDESKFTYGPKQSKNSESDAKTSDISSCESNSSVKTLESVPKPVTSKPKAVNEPKVWSDAPIIEEYKSDNDVEYVFKATVEQEKSSCAFINTVKHVKPPRQTVKDQDTCSQNPKVHKRDWTGLKSKRLGLGYGYTRKACFDNPHQTLKGNGIIDSGCSRHMTGNKASLKNIKTFMVAVLLLEHFNLFSVSQIYDKKNKVLFTDTKCLVLSPDFKLPNENQVLLRVPGQNNMYSFHLENIVFSRDIACLIAKAIVDKSNKWHKRGMTYDKVGPIFEREYKNFQTLFKLDKDVHETKTKRVADETLLQESFKKLRAAKVSGSESTQEIPSNDPKEMTEEDVQNMLEIVPVPEEFKVKALQVKYPIIDWEIHTEDMLKRFDREDLVALWNLVKEKFSSVVPSEDKEKALWVELKRLFELDTDDVQKDYPLLKAIMILMLSGELQVEEDNEMARDLVMKIFMEANKPRSKMLLIVRNKMHKAFPLPGESSHWQYKFPLPVKVVPTAKRLEMPLSGVYTAIEKMMKKLPILILEFSTSGNRAWRETLILGEIPTITSHTYCPYCLNSQKKMDHQYPTVAKIPVLDTEKFEQWQFQIQQFLQHEHYALWEVIEFGDSYKVPINSKEYLSIRPASSDKEMELWVELKRMYEPDPEDQLWTLTQNYMHAPVEWKLYDLSGVHHVTAKDNEIFMLVEKDYPLRRGLALVMISYRLQVENYSQMAEDLIRKIYNIANTLRKQRESSHWQYKFPLPVKVVPTARRLEMPLLGVCTAIEEMLKKLPVKDRWQLH</sequence>
<feature type="compositionally biased region" description="Polar residues" evidence="1">
    <location>
        <begin position="43"/>
        <end position="56"/>
    </location>
</feature>
<dbReference type="AlphaFoldDB" id="A0A699H385"/>